<dbReference type="CDD" id="cd14014">
    <property type="entry name" value="STKc_PknB_like"/>
    <property type="match status" value="1"/>
</dbReference>
<dbReference type="EMBL" id="CP128400">
    <property type="protein sequence ID" value="WJW69701.1"/>
    <property type="molecule type" value="Genomic_DNA"/>
</dbReference>
<evidence type="ECO:0000313" key="4">
    <source>
        <dbReference type="EMBL" id="WJW69701.1"/>
    </source>
</evidence>
<dbReference type="GO" id="GO:0005524">
    <property type="term" value="F:ATP binding"/>
    <property type="evidence" value="ECO:0007669"/>
    <property type="project" value="InterPro"/>
</dbReference>
<dbReference type="PROSITE" id="PS50104">
    <property type="entry name" value="TIR"/>
    <property type="match status" value="1"/>
</dbReference>
<proteinExistence type="predicted"/>
<dbReference type="PROSITE" id="PS50011">
    <property type="entry name" value="PROTEIN_KINASE_DOM"/>
    <property type="match status" value="1"/>
</dbReference>
<reference evidence="4" key="2">
    <citation type="journal article" date="2024" name="Nature">
        <title>Anoxygenic phototroph of the Chloroflexota uses a type I reaction centre.</title>
        <authorList>
            <person name="Tsuji J.M."/>
            <person name="Shaw N.A."/>
            <person name="Nagashima S."/>
            <person name="Venkiteswaran J.J."/>
            <person name="Schiff S.L."/>
            <person name="Watanabe T."/>
            <person name="Fukui M."/>
            <person name="Hanada S."/>
            <person name="Tank M."/>
            <person name="Neufeld J.D."/>
        </authorList>
    </citation>
    <scope>NUCLEOTIDE SEQUENCE</scope>
    <source>
        <strain evidence="4">L227-S17</strain>
    </source>
</reference>
<organism evidence="3 5">
    <name type="scientific">Candidatus Chlorohelix allophototropha</name>
    <dbReference type="NCBI Taxonomy" id="3003348"/>
    <lineage>
        <taxon>Bacteria</taxon>
        <taxon>Bacillati</taxon>
        <taxon>Chloroflexota</taxon>
        <taxon>Chloroflexia</taxon>
        <taxon>Candidatus Chloroheliales</taxon>
        <taxon>Candidatus Chloroheliaceae</taxon>
        <taxon>Candidatus Chlorohelix</taxon>
    </lineage>
</organism>
<dbReference type="RefSeq" id="WP_341471574.1">
    <property type="nucleotide sequence ID" value="NZ_CP128400.1"/>
</dbReference>
<dbReference type="SUPFAM" id="SSF56112">
    <property type="entry name" value="Protein kinase-like (PK-like)"/>
    <property type="match status" value="1"/>
</dbReference>
<dbReference type="InterPro" id="IPR000157">
    <property type="entry name" value="TIR_dom"/>
</dbReference>
<keyword evidence="3" id="KW-0808">Transferase</keyword>
<dbReference type="GO" id="GO:0005737">
    <property type="term" value="C:cytoplasm"/>
    <property type="evidence" value="ECO:0007669"/>
    <property type="project" value="TreeGrafter"/>
</dbReference>
<keyword evidence="6" id="KW-1185">Reference proteome</keyword>
<dbReference type="Gene3D" id="1.10.510.10">
    <property type="entry name" value="Transferase(Phosphotransferase) domain 1"/>
    <property type="match status" value="1"/>
</dbReference>
<evidence type="ECO:0000313" key="6">
    <source>
        <dbReference type="Proteomes" id="UP001431572"/>
    </source>
</evidence>
<dbReference type="Gene3D" id="3.40.50.10140">
    <property type="entry name" value="Toll/interleukin-1 receptor homology (TIR) domain"/>
    <property type="match status" value="1"/>
</dbReference>
<dbReference type="EMBL" id="JACATZ010000003">
    <property type="protein sequence ID" value="NWJ47796.1"/>
    <property type="molecule type" value="Genomic_DNA"/>
</dbReference>
<dbReference type="GO" id="GO:0004674">
    <property type="term" value="F:protein serine/threonine kinase activity"/>
    <property type="evidence" value="ECO:0007669"/>
    <property type="project" value="InterPro"/>
</dbReference>
<dbReference type="Pfam" id="PF13676">
    <property type="entry name" value="TIR_2"/>
    <property type="match status" value="1"/>
</dbReference>
<feature type="domain" description="Protein kinase" evidence="1">
    <location>
        <begin position="16"/>
        <end position="272"/>
    </location>
</feature>
<dbReference type="InterPro" id="IPR011009">
    <property type="entry name" value="Kinase-like_dom_sf"/>
</dbReference>
<protein>
    <submittedName>
        <fullName evidence="3">Protein kinase</fullName>
    </submittedName>
</protein>
<dbReference type="AlphaFoldDB" id="A0A8T7M6Z6"/>
<dbReference type="GO" id="GO:0007165">
    <property type="term" value="P:signal transduction"/>
    <property type="evidence" value="ECO:0007669"/>
    <property type="project" value="InterPro"/>
</dbReference>
<name>A0A8T7M6Z6_9CHLR</name>
<evidence type="ECO:0000259" key="2">
    <source>
        <dbReference type="PROSITE" id="PS50104"/>
    </source>
</evidence>
<keyword evidence="3" id="KW-0418">Kinase</keyword>
<dbReference type="InterPro" id="IPR000719">
    <property type="entry name" value="Prot_kinase_dom"/>
</dbReference>
<evidence type="ECO:0000259" key="1">
    <source>
        <dbReference type="PROSITE" id="PS50011"/>
    </source>
</evidence>
<dbReference type="SUPFAM" id="SSF52200">
    <property type="entry name" value="Toll/Interleukin receptor TIR domain"/>
    <property type="match status" value="1"/>
</dbReference>
<dbReference type="InterPro" id="IPR045269">
    <property type="entry name" value="Atg1-like"/>
</dbReference>
<dbReference type="Proteomes" id="UP001431572">
    <property type="component" value="Chromosome 2"/>
</dbReference>
<dbReference type="Pfam" id="PF00069">
    <property type="entry name" value="Pkinase"/>
    <property type="match status" value="1"/>
</dbReference>
<dbReference type="PANTHER" id="PTHR24348">
    <property type="entry name" value="SERINE/THREONINE-PROTEIN KINASE UNC-51-RELATED"/>
    <property type="match status" value="1"/>
</dbReference>
<evidence type="ECO:0000313" key="3">
    <source>
        <dbReference type="EMBL" id="NWJ47796.1"/>
    </source>
</evidence>
<gene>
    <name evidence="3" type="ORF">HXX08_18235</name>
    <name evidence="4" type="ORF">OZ401_003329</name>
</gene>
<evidence type="ECO:0000313" key="5">
    <source>
        <dbReference type="Proteomes" id="UP000521676"/>
    </source>
</evidence>
<dbReference type="InterPro" id="IPR035897">
    <property type="entry name" value="Toll_tir_struct_dom_sf"/>
</dbReference>
<reference evidence="3 5" key="1">
    <citation type="submission" date="2020-06" db="EMBL/GenBank/DDBJ databases">
        <title>Anoxygenic phototrophic Chloroflexota member uses a Type I reaction center.</title>
        <authorList>
            <person name="Tsuji J.M."/>
            <person name="Shaw N.A."/>
            <person name="Nagashima S."/>
            <person name="Venkiteswaran J."/>
            <person name="Schiff S.L."/>
            <person name="Hanada S."/>
            <person name="Tank M."/>
            <person name="Neufeld J.D."/>
        </authorList>
    </citation>
    <scope>NUCLEOTIDE SEQUENCE [LARGE SCALE GENOMIC DNA]</scope>
    <source>
        <strain evidence="3">L227-S17</strain>
    </source>
</reference>
<feature type="domain" description="TIR" evidence="2">
    <location>
        <begin position="351"/>
        <end position="482"/>
    </location>
</feature>
<dbReference type="Gene3D" id="3.30.200.20">
    <property type="entry name" value="Phosphorylase Kinase, domain 1"/>
    <property type="match status" value="1"/>
</dbReference>
<sequence length="497" mass="55071">MAAPSQIQPGYQFGNYQLVGPIFQRGREEIWHAHHHRIPDIEVAVKIILAPQPGELKLIEREFTILNKTRNCKNVINIDDFGEQDGLVYMVMQYASAGDLTGRIQQGLDLKTISTFLKAASEGLDFAHKLGIIHRNLKPDNIFLDKDGTLLLTDFKLAKDPELDLPVSNAGTPEYEAPEQFTDFVNVSPAADIYSLGIITFQMLTRSLPYGSRVHGVKVTELEMRHKTAPIPILIQLKPDLPSALQEIIEKALAKQPSDRYTKASEFATAFEKAISNVSDEDIGTLINFILPKNIVETQPAQVDLIPVENSIAAIEGATPTITVPETTQPSAVITPPPTTPAVITDSAQPVRDKVFISYSHKDAEWLAKLRSFLVPLERMGIPIWDDTQIKPGNLWRNEIKKALSSAKVALLLVSSDFLASDFINDQELPTLLKAAQNDGALILQVVLRPVMLEGTTLYEYQAVNSASNPLSGVDKNKREEVFVEIARLIKQAYKPN</sequence>
<dbReference type="Proteomes" id="UP000521676">
    <property type="component" value="Unassembled WGS sequence"/>
</dbReference>
<accession>A0A8T7M6Z6</accession>